<dbReference type="Gene3D" id="3.30.428.10">
    <property type="entry name" value="HIT-like"/>
    <property type="match status" value="1"/>
</dbReference>
<dbReference type="EC" id="2.1.1.-" evidence="3"/>
<evidence type="ECO:0000313" key="3">
    <source>
        <dbReference type="EMBL" id="MEW9267420.1"/>
    </source>
</evidence>
<dbReference type="PANTHER" id="PTHR46648">
    <property type="entry name" value="HIT FAMILY PROTEIN 1"/>
    <property type="match status" value="1"/>
</dbReference>
<evidence type="ECO:0000313" key="4">
    <source>
        <dbReference type="Proteomes" id="UP001555826"/>
    </source>
</evidence>
<feature type="domain" description="HIT" evidence="2">
    <location>
        <begin position="13"/>
        <end position="121"/>
    </location>
</feature>
<dbReference type="InterPro" id="IPR036265">
    <property type="entry name" value="HIT-like_sf"/>
</dbReference>
<dbReference type="SUPFAM" id="SSF54197">
    <property type="entry name" value="HIT-like"/>
    <property type="match status" value="1"/>
</dbReference>
<dbReference type="PANTHER" id="PTHR46648:SF1">
    <property type="entry name" value="ADENOSINE 5'-MONOPHOSPHORAMIDASE HNT1"/>
    <property type="match status" value="1"/>
</dbReference>
<dbReference type="PROSITE" id="PS51084">
    <property type="entry name" value="HIT_2"/>
    <property type="match status" value="1"/>
</dbReference>
<dbReference type="GO" id="GO:0032259">
    <property type="term" value="P:methylation"/>
    <property type="evidence" value="ECO:0007669"/>
    <property type="project" value="UniProtKB-KW"/>
</dbReference>
<dbReference type="RefSeq" id="WP_367640739.1">
    <property type="nucleotide sequence ID" value="NZ_JBFNQN010000017.1"/>
</dbReference>
<evidence type="ECO:0000256" key="1">
    <source>
        <dbReference type="PROSITE-ProRule" id="PRU00464"/>
    </source>
</evidence>
<dbReference type="Proteomes" id="UP001555826">
    <property type="component" value="Unassembled WGS sequence"/>
</dbReference>
<feature type="short sequence motif" description="Histidine triad motif" evidence="1">
    <location>
        <begin position="106"/>
        <end position="110"/>
    </location>
</feature>
<gene>
    <name evidence="3" type="ORF">AB1207_21965</name>
</gene>
<keyword evidence="3" id="KW-0808">Transferase</keyword>
<dbReference type="InterPro" id="IPR011146">
    <property type="entry name" value="HIT-like"/>
</dbReference>
<reference evidence="3 4" key="1">
    <citation type="submission" date="2024-07" db="EMBL/GenBank/DDBJ databases">
        <authorList>
            <person name="Thanompreechachai J."/>
            <person name="Duangmal K."/>
        </authorList>
    </citation>
    <scope>NUCLEOTIDE SEQUENCE [LARGE SCALE GENOMIC DNA]</scope>
    <source>
        <strain evidence="3 4">KCTC 19886</strain>
    </source>
</reference>
<name>A0ABV3PCS5_9ACTN</name>
<dbReference type="GO" id="GO:0008168">
    <property type="term" value="F:methyltransferase activity"/>
    <property type="evidence" value="ECO:0007669"/>
    <property type="project" value="UniProtKB-KW"/>
</dbReference>
<keyword evidence="4" id="KW-1185">Reference proteome</keyword>
<dbReference type="Pfam" id="PF01230">
    <property type="entry name" value="HIT"/>
    <property type="match status" value="1"/>
</dbReference>
<comment type="caution">
    <text evidence="3">The sequence shown here is derived from an EMBL/GenBank/DDBJ whole genome shotgun (WGS) entry which is preliminary data.</text>
</comment>
<accession>A0ABV3PCS5</accession>
<keyword evidence="3" id="KW-0489">Methyltransferase</keyword>
<organism evidence="3 4">
    <name type="scientific">Kineococcus endophyticus</name>
    <dbReference type="NCBI Taxonomy" id="1181883"/>
    <lineage>
        <taxon>Bacteria</taxon>
        <taxon>Bacillati</taxon>
        <taxon>Actinomycetota</taxon>
        <taxon>Actinomycetes</taxon>
        <taxon>Kineosporiales</taxon>
        <taxon>Kineosporiaceae</taxon>
        <taxon>Kineococcus</taxon>
    </lineage>
</organism>
<dbReference type="PRINTS" id="PR00332">
    <property type="entry name" value="HISTRIAD"/>
</dbReference>
<sequence>MTQSATATAQGCIFCAIAQHKAEASTVYEDETVVAFMDRYPVTPGHLLVVPRHHAVGLEDLDKTTGAHVWAVAHDLARTLRRSTFRPEGINFFLCDGEVAFQTVLHLHLHVLPRYTGDGWTVENLPKTLDRDRQRLDGDAHAIKAAAARPAGSPPFGT</sequence>
<dbReference type="EMBL" id="JBFNQN010000017">
    <property type="protein sequence ID" value="MEW9267420.1"/>
    <property type="molecule type" value="Genomic_DNA"/>
</dbReference>
<protein>
    <submittedName>
        <fullName evidence="3">HIT family protein</fullName>
        <ecNumber evidence="3">2.1.1.-</ecNumber>
    </submittedName>
</protein>
<evidence type="ECO:0000259" key="2">
    <source>
        <dbReference type="PROSITE" id="PS51084"/>
    </source>
</evidence>
<dbReference type="InterPro" id="IPR001310">
    <property type="entry name" value="Histidine_triad_HIT"/>
</dbReference>
<proteinExistence type="predicted"/>